<accession>A0AB34LIL9</accession>
<reference evidence="1 2" key="1">
    <citation type="submission" date="2014-04" db="EMBL/GenBank/DDBJ databases">
        <authorList>
            <person name="Sears C."/>
            <person name="Carroll K."/>
            <person name="Sack B.R."/>
            <person name="Qadri F."/>
            <person name="Myers L.L."/>
            <person name="Chung G.-T."/>
            <person name="Escheverria P."/>
            <person name="Fraser C.M."/>
            <person name="Sadzewicz L."/>
            <person name="Shefchek K.A."/>
            <person name="Tallon L."/>
            <person name="Das S.P."/>
            <person name="Daugherty S."/>
            <person name="Mongodin E.F."/>
        </authorList>
    </citation>
    <scope>NUCLEOTIDE SEQUENCE [LARGE SCALE GENOMIC DNA]</scope>
    <source>
        <strain evidence="1 2">3776 D15 i</strain>
    </source>
</reference>
<evidence type="ECO:0000313" key="2">
    <source>
        <dbReference type="Proteomes" id="UP000027850"/>
    </source>
</evidence>
<gene>
    <name evidence="1" type="ORF">M091_4437</name>
</gene>
<organism evidence="1 2">
    <name type="scientific">Parabacteroides distasonis str. 3776 D15 i</name>
    <dbReference type="NCBI Taxonomy" id="1339342"/>
    <lineage>
        <taxon>Bacteria</taxon>
        <taxon>Pseudomonadati</taxon>
        <taxon>Bacteroidota</taxon>
        <taxon>Bacteroidia</taxon>
        <taxon>Bacteroidales</taxon>
        <taxon>Tannerellaceae</taxon>
        <taxon>Parabacteroides</taxon>
    </lineage>
</organism>
<protein>
    <submittedName>
        <fullName evidence="1">Uncharacterized protein</fullName>
    </submittedName>
</protein>
<evidence type="ECO:0000313" key="1">
    <source>
        <dbReference type="EMBL" id="KDS39136.1"/>
    </source>
</evidence>
<name>A0AB34LIL9_PARDI</name>
<sequence length="69" mass="8005">MGILTVLYPYCNIAFSLFLPQNMRYDELISLEREAVFMYSSVNETNAAFSSRTWKRAVPLPEKIDSPRL</sequence>
<dbReference type="AlphaFoldDB" id="A0AB34LIL9"/>
<proteinExistence type="predicted"/>
<dbReference type="EMBL" id="JNHK01000058">
    <property type="protein sequence ID" value="KDS39136.1"/>
    <property type="molecule type" value="Genomic_DNA"/>
</dbReference>
<comment type="caution">
    <text evidence="1">The sequence shown here is derived from an EMBL/GenBank/DDBJ whole genome shotgun (WGS) entry which is preliminary data.</text>
</comment>
<dbReference type="Proteomes" id="UP000027850">
    <property type="component" value="Unassembled WGS sequence"/>
</dbReference>